<dbReference type="AlphaFoldDB" id="A0A1N6Y6I1"/>
<feature type="domain" description="NADH:quinone oxidoreductase/Mrp antiporter transmembrane" evidence="9">
    <location>
        <begin position="62"/>
        <end position="312"/>
    </location>
</feature>
<feature type="transmembrane region" description="Helical" evidence="8">
    <location>
        <begin position="91"/>
        <end position="113"/>
    </location>
</feature>
<feature type="transmembrane region" description="Helical" evidence="8">
    <location>
        <begin position="279"/>
        <end position="298"/>
    </location>
</feature>
<dbReference type="OrthoDB" id="9807568at2"/>
<dbReference type="PANTHER" id="PTHR42682">
    <property type="entry name" value="HYDROGENASE-4 COMPONENT F"/>
    <property type="match status" value="1"/>
</dbReference>
<feature type="transmembrane region" description="Helical" evidence="8">
    <location>
        <begin position="43"/>
        <end position="59"/>
    </location>
</feature>
<dbReference type="PANTHER" id="PTHR42682:SF4">
    <property type="entry name" value="NADH-UBIQUINONE_PLASTOQUINONE"/>
    <property type="match status" value="1"/>
</dbReference>
<sequence length="421" mass="47852">MVYFISSNFSINKINSLFLITGLLVTFFTLVSNWRKIKNYRAIFLTITVIFIMSFSLIITTKNWFVFVLGWELATLTTTLMLFWDNKNIAWEYFVIQFVGGSFLIFTVLTAYTNGYQVIGAVEEVWLQLMFIIGLGVKSAIIGLHSWLPYIYKQASTGFCAISSGLVAKLGYISLLKIITNGNRLLLYLGLIMIFYGGIKALAEKNYKLILAYSSISQFGFIALAIGSGNIYGYYGAVIQIIAHALAKSTLFNGAGNWIKEFKSTSIFDFKYCTVRHKITTFSTLLSFLSLMAFPFFIGYNSKDLIKYSLSSIPIFEFLLHLGSILTAAYSLKILWLVIFKDLKRSKLNFKTETKDFYSVTIWEQLSLLLPALSLIILSVSINTYLDHFFNFNYKTGLLTSLIYIVTAYLIIFPIISRIEN</sequence>
<keyword evidence="2" id="KW-1003">Cell membrane</keyword>
<evidence type="ECO:0000256" key="1">
    <source>
        <dbReference type="ARBA" id="ARBA00004651"/>
    </source>
</evidence>
<keyword evidence="6 8" id="KW-0472">Membrane</keyword>
<feature type="transmembrane region" description="Helical" evidence="8">
    <location>
        <begin position="65"/>
        <end position="84"/>
    </location>
</feature>
<dbReference type="InterPro" id="IPR001750">
    <property type="entry name" value="ND/Mrp_TM"/>
</dbReference>
<evidence type="ECO:0000313" key="10">
    <source>
        <dbReference type="EMBL" id="SIR10089.1"/>
    </source>
</evidence>
<dbReference type="PRINTS" id="PR01434">
    <property type="entry name" value="NADHDHGNASE5"/>
</dbReference>
<proteinExistence type="predicted"/>
<evidence type="ECO:0000256" key="8">
    <source>
        <dbReference type="SAM" id="Phobius"/>
    </source>
</evidence>
<gene>
    <name evidence="10" type="ORF">SAMN05421834_11357</name>
</gene>
<organism evidence="10 11">
    <name type="scientific">Halanaerobium kushneri</name>
    <dbReference type="NCBI Taxonomy" id="56779"/>
    <lineage>
        <taxon>Bacteria</taxon>
        <taxon>Bacillati</taxon>
        <taxon>Bacillota</taxon>
        <taxon>Clostridia</taxon>
        <taxon>Halanaerobiales</taxon>
        <taxon>Halanaerobiaceae</taxon>
        <taxon>Halanaerobium</taxon>
    </lineage>
</organism>
<dbReference type="EMBL" id="FTNC01000013">
    <property type="protein sequence ID" value="SIR10089.1"/>
    <property type="molecule type" value="Genomic_DNA"/>
</dbReference>
<reference evidence="11" key="1">
    <citation type="submission" date="2017-01" db="EMBL/GenBank/DDBJ databases">
        <authorList>
            <person name="Varghese N."/>
            <person name="Submissions S."/>
        </authorList>
    </citation>
    <scope>NUCLEOTIDE SEQUENCE [LARGE SCALE GENOMIC DNA]</scope>
    <source>
        <strain evidence="11">ATCC 700103</strain>
    </source>
</reference>
<dbReference type="RefSeq" id="WP_076545297.1">
    <property type="nucleotide sequence ID" value="NZ_FTNC01000013.1"/>
</dbReference>
<evidence type="ECO:0000259" key="9">
    <source>
        <dbReference type="Pfam" id="PF00361"/>
    </source>
</evidence>
<feature type="transmembrane region" description="Helical" evidence="8">
    <location>
        <begin position="125"/>
        <end position="147"/>
    </location>
</feature>
<dbReference type="InterPro" id="IPR052175">
    <property type="entry name" value="ComplexI-like_HydComp"/>
</dbReference>
<feature type="transmembrane region" description="Helical" evidence="8">
    <location>
        <begin position="14"/>
        <end position="31"/>
    </location>
</feature>
<evidence type="ECO:0000256" key="3">
    <source>
        <dbReference type="ARBA" id="ARBA00022692"/>
    </source>
</evidence>
<feature type="transmembrane region" description="Helical" evidence="8">
    <location>
        <begin position="361"/>
        <end position="386"/>
    </location>
</feature>
<evidence type="ECO:0000256" key="2">
    <source>
        <dbReference type="ARBA" id="ARBA00022475"/>
    </source>
</evidence>
<protein>
    <submittedName>
        <fullName evidence="10">NADH-quinone oxidoreductase subunit M</fullName>
    </submittedName>
</protein>
<dbReference type="GO" id="GO:0005886">
    <property type="term" value="C:plasma membrane"/>
    <property type="evidence" value="ECO:0007669"/>
    <property type="project" value="UniProtKB-SubCell"/>
</dbReference>
<keyword evidence="5" id="KW-0560">Oxidoreductase</keyword>
<keyword evidence="4 8" id="KW-1133">Transmembrane helix</keyword>
<comment type="subcellular location">
    <subcellularLocation>
        <location evidence="1">Cell membrane</location>
        <topology evidence="1">Multi-pass membrane protein</topology>
    </subcellularLocation>
    <subcellularLocation>
        <location evidence="7">Membrane</location>
        <topology evidence="7">Multi-pass membrane protein</topology>
    </subcellularLocation>
</comment>
<evidence type="ECO:0000256" key="5">
    <source>
        <dbReference type="ARBA" id="ARBA00023002"/>
    </source>
</evidence>
<dbReference type="Proteomes" id="UP000185669">
    <property type="component" value="Unassembled WGS sequence"/>
</dbReference>
<evidence type="ECO:0000313" key="11">
    <source>
        <dbReference type="Proteomes" id="UP000185669"/>
    </source>
</evidence>
<evidence type="ECO:0000256" key="4">
    <source>
        <dbReference type="ARBA" id="ARBA00022989"/>
    </source>
</evidence>
<evidence type="ECO:0000256" key="7">
    <source>
        <dbReference type="RuleBase" id="RU000320"/>
    </source>
</evidence>
<feature type="transmembrane region" description="Helical" evidence="8">
    <location>
        <begin position="238"/>
        <end position="259"/>
    </location>
</feature>
<feature type="transmembrane region" description="Helical" evidence="8">
    <location>
        <begin position="210"/>
        <end position="232"/>
    </location>
</feature>
<name>A0A1N6Y6I1_9FIRM</name>
<dbReference type="STRING" id="56779.SAMN05421834_11357"/>
<feature type="transmembrane region" description="Helical" evidence="8">
    <location>
        <begin position="159"/>
        <end position="179"/>
    </location>
</feature>
<feature type="transmembrane region" description="Helical" evidence="8">
    <location>
        <begin position="398"/>
        <end position="416"/>
    </location>
</feature>
<accession>A0A1N6Y6I1</accession>
<keyword evidence="11" id="KW-1185">Reference proteome</keyword>
<keyword evidence="3 7" id="KW-0812">Transmembrane</keyword>
<feature type="transmembrane region" description="Helical" evidence="8">
    <location>
        <begin position="318"/>
        <end position="340"/>
    </location>
</feature>
<feature type="transmembrane region" description="Helical" evidence="8">
    <location>
        <begin position="185"/>
        <end position="203"/>
    </location>
</feature>
<evidence type="ECO:0000256" key="6">
    <source>
        <dbReference type="ARBA" id="ARBA00023136"/>
    </source>
</evidence>
<dbReference type="Pfam" id="PF00361">
    <property type="entry name" value="Proton_antipo_M"/>
    <property type="match status" value="1"/>
</dbReference>
<dbReference type="GO" id="GO:0016491">
    <property type="term" value="F:oxidoreductase activity"/>
    <property type="evidence" value="ECO:0007669"/>
    <property type="project" value="UniProtKB-KW"/>
</dbReference>